<reference evidence="1" key="1">
    <citation type="submission" date="2013-07" db="EMBL/GenBank/DDBJ databases">
        <title>The genome of an arbuscular mycorrhizal fungus provides insights into the evolution of the oldest plant symbiosis.</title>
        <authorList>
            <consortium name="DOE Joint Genome Institute"/>
            <person name="Tisserant E."/>
            <person name="Malbreil M."/>
            <person name="Kuo A."/>
            <person name="Kohler A."/>
            <person name="Symeonidi A."/>
            <person name="Balestrini R."/>
            <person name="Charron P."/>
            <person name="Duensing N."/>
            <person name="Frei-dit-Frey N."/>
            <person name="Gianinazzi-Pearson V."/>
            <person name="Gilbert B."/>
            <person name="Handa Y."/>
            <person name="Hijri M."/>
            <person name="Kaul R."/>
            <person name="Kawaguchi M."/>
            <person name="Krajinski F."/>
            <person name="Lammers P."/>
            <person name="Lapierre D."/>
            <person name="Masclaux F.G."/>
            <person name="Murat C."/>
            <person name="Morin E."/>
            <person name="Ndikumana S."/>
            <person name="Pagni M."/>
            <person name="Petitpierre D."/>
            <person name="Requena N."/>
            <person name="Rosikiewicz P."/>
            <person name="Riley R."/>
            <person name="Saito K."/>
            <person name="San Clemente H."/>
            <person name="Shapiro H."/>
            <person name="van Tuinen D."/>
            <person name="Becard G."/>
            <person name="Bonfante P."/>
            <person name="Paszkowski U."/>
            <person name="Shachar-Hill Y."/>
            <person name="Young J.P."/>
            <person name="Sanders I.R."/>
            <person name="Henrissat B."/>
            <person name="Rensing S.A."/>
            <person name="Grigoriev I.V."/>
            <person name="Corradi N."/>
            <person name="Roux C."/>
            <person name="Martin F."/>
        </authorList>
    </citation>
    <scope>NUCLEOTIDE SEQUENCE</scope>
    <source>
        <strain evidence="1">DAOM 197198</strain>
    </source>
</reference>
<proteinExistence type="predicted"/>
<dbReference type="HOGENOM" id="CLU_3107564_0_0_1"/>
<gene>
    <name evidence="1" type="ORF">GLOINDRAFT_30351</name>
</gene>
<organism evidence="1">
    <name type="scientific">Rhizophagus irregularis (strain DAOM 181602 / DAOM 197198 / MUCL 43194)</name>
    <name type="common">Arbuscular mycorrhizal fungus</name>
    <name type="synonym">Glomus intraradices</name>
    <dbReference type="NCBI Taxonomy" id="747089"/>
    <lineage>
        <taxon>Eukaryota</taxon>
        <taxon>Fungi</taxon>
        <taxon>Fungi incertae sedis</taxon>
        <taxon>Mucoromycota</taxon>
        <taxon>Glomeromycotina</taxon>
        <taxon>Glomeromycetes</taxon>
        <taxon>Glomerales</taxon>
        <taxon>Glomeraceae</taxon>
        <taxon>Rhizophagus</taxon>
    </lineage>
</organism>
<evidence type="ECO:0000313" key="1">
    <source>
        <dbReference type="EMBL" id="ESA09592.1"/>
    </source>
</evidence>
<dbReference type="EMBL" id="KI287916">
    <property type="protein sequence ID" value="ESA09592.1"/>
    <property type="molecule type" value="Genomic_DNA"/>
</dbReference>
<name>U9TQ88_RHIID</name>
<accession>U9TQ88</accession>
<sequence length="51" mass="5889">MHGGCYPVGAREYDCQKEFDDVKITDFKWPKYSPILNITIYVPYGPNGVDF</sequence>
<dbReference type="AlphaFoldDB" id="U9TQ88"/>
<protein>
    <submittedName>
        <fullName evidence="1">Uncharacterized protein</fullName>
    </submittedName>
</protein>